<comment type="subcellular location">
    <subcellularLocation>
        <location evidence="1 5 6">Nucleus</location>
    </subcellularLocation>
</comment>
<dbReference type="GO" id="GO:0000981">
    <property type="term" value="F:DNA-binding transcription factor activity, RNA polymerase II-specific"/>
    <property type="evidence" value="ECO:0007669"/>
    <property type="project" value="InterPro"/>
</dbReference>
<dbReference type="GO" id="GO:0000978">
    <property type="term" value="F:RNA polymerase II cis-regulatory region sequence-specific DNA binding"/>
    <property type="evidence" value="ECO:0007669"/>
    <property type="project" value="TreeGrafter"/>
</dbReference>
<dbReference type="PANTHER" id="PTHR24324:SF5">
    <property type="entry name" value="HEMATOPOIETICALLY-EXPRESSED HOMEOBOX PROTEIN HHEX"/>
    <property type="match status" value="1"/>
</dbReference>
<dbReference type="Gene3D" id="1.10.10.60">
    <property type="entry name" value="Homeodomain-like"/>
    <property type="match status" value="1"/>
</dbReference>
<dbReference type="GO" id="GO:0030154">
    <property type="term" value="P:cell differentiation"/>
    <property type="evidence" value="ECO:0007669"/>
    <property type="project" value="TreeGrafter"/>
</dbReference>
<evidence type="ECO:0000256" key="2">
    <source>
        <dbReference type="ARBA" id="ARBA00023125"/>
    </source>
</evidence>
<evidence type="ECO:0000256" key="1">
    <source>
        <dbReference type="ARBA" id="ARBA00004123"/>
    </source>
</evidence>
<feature type="compositionally biased region" description="Basic and acidic residues" evidence="7">
    <location>
        <begin position="215"/>
        <end position="224"/>
    </location>
</feature>
<keyword evidence="10" id="KW-1185">Reference proteome</keyword>
<organism evidence="9 10">
    <name type="scientific">Pholiota conissans</name>
    <dbReference type="NCBI Taxonomy" id="109636"/>
    <lineage>
        <taxon>Eukaryota</taxon>
        <taxon>Fungi</taxon>
        <taxon>Dikarya</taxon>
        <taxon>Basidiomycota</taxon>
        <taxon>Agaricomycotina</taxon>
        <taxon>Agaricomycetes</taxon>
        <taxon>Agaricomycetidae</taxon>
        <taxon>Agaricales</taxon>
        <taxon>Agaricineae</taxon>
        <taxon>Strophariaceae</taxon>
        <taxon>Pholiota</taxon>
    </lineage>
</organism>
<dbReference type="InterPro" id="IPR009057">
    <property type="entry name" value="Homeodomain-like_sf"/>
</dbReference>
<dbReference type="SUPFAM" id="SSF46689">
    <property type="entry name" value="Homeodomain-like"/>
    <property type="match status" value="1"/>
</dbReference>
<dbReference type="PROSITE" id="PS50071">
    <property type="entry name" value="HOMEOBOX_2"/>
    <property type="match status" value="1"/>
</dbReference>
<dbReference type="Proteomes" id="UP000807469">
    <property type="component" value="Unassembled WGS sequence"/>
</dbReference>
<dbReference type="AlphaFoldDB" id="A0A9P5Z8U8"/>
<feature type="compositionally biased region" description="Polar residues" evidence="7">
    <location>
        <begin position="60"/>
        <end position="70"/>
    </location>
</feature>
<evidence type="ECO:0000256" key="5">
    <source>
        <dbReference type="PROSITE-ProRule" id="PRU00108"/>
    </source>
</evidence>
<sequence>MTSSSKDRYYTNNVTKPRRSSPGDSHNVHGGFFNSMGQGGRTVLPPLANNFPTPRPTVPANYSSFTQPRSTPKIDSYNQQALYGAYPQTTGASPQFPTTYANYEVHTHERYSPQPTYPAYPSSRSGTPSLGNGVDARRLPPLSTTPGPQGDRWQQSYIPQQNGYHGNSIRSPIATYPTAYPNYFTSAQANPYSYHMQAGPHDVHLSTMNPQGHGLYEDLPRMDPRSASPYGRSSGSSHVPPARSYSPPPVTPISPEEPTIKKKRKRADAAQLKVLNETYARTAFPSTEERIALAKMLDMSARSVQIWFQNKRQSMRQTNRQSTSVASSHHPFSGGNPVDPMAEDLVPHHQPYDTGSGSMGDAMYLTGPSHDASRSHASHSHSHATPSPHYHQSSSHRHPREQDVDPRKWPRAS</sequence>
<dbReference type="PANTHER" id="PTHR24324">
    <property type="entry name" value="HOMEOBOX PROTEIN HHEX"/>
    <property type="match status" value="1"/>
</dbReference>
<gene>
    <name evidence="9" type="ORF">BDN70DRAFT_468005</name>
</gene>
<evidence type="ECO:0000256" key="6">
    <source>
        <dbReference type="RuleBase" id="RU000682"/>
    </source>
</evidence>
<evidence type="ECO:0000256" key="3">
    <source>
        <dbReference type="ARBA" id="ARBA00023155"/>
    </source>
</evidence>
<evidence type="ECO:0000259" key="8">
    <source>
        <dbReference type="PROSITE" id="PS50071"/>
    </source>
</evidence>
<evidence type="ECO:0000313" key="9">
    <source>
        <dbReference type="EMBL" id="KAF9482114.1"/>
    </source>
</evidence>
<feature type="region of interest" description="Disordered" evidence="7">
    <location>
        <begin position="111"/>
        <end position="152"/>
    </location>
</feature>
<dbReference type="InterPro" id="IPR051000">
    <property type="entry name" value="Homeobox_DNA-bind_prot"/>
</dbReference>
<dbReference type="GO" id="GO:0005634">
    <property type="term" value="C:nucleus"/>
    <property type="evidence" value="ECO:0007669"/>
    <property type="project" value="UniProtKB-SubCell"/>
</dbReference>
<feature type="domain" description="Homeobox" evidence="8">
    <location>
        <begin position="258"/>
        <end position="318"/>
    </location>
</feature>
<dbReference type="PROSITE" id="PS00027">
    <property type="entry name" value="HOMEOBOX_1"/>
    <property type="match status" value="1"/>
</dbReference>
<dbReference type="Pfam" id="PF00046">
    <property type="entry name" value="Homeodomain"/>
    <property type="match status" value="1"/>
</dbReference>
<feature type="compositionally biased region" description="Polar residues" evidence="7">
    <location>
        <begin position="142"/>
        <end position="152"/>
    </location>
</feature>
<feature type="compositionally biased region" description="Polar residues" evidence="7">
    <location>
        <begin position="312"/>
        <end position="327"/>
    </location>
</feature>
<evidence type="ECO:0000256" key="4">
    <source>
        <dbReference type="ARBA" id="ARBA00023242"/>
    </source>
</evidence>
<feature type="region of interest" description="Disordered" evidence="7">
    <location>
        <begin position="312"/>
        <end position="413"/>
    </location>
</feature>
<dbReference type="CDD" id="cd00086">
    <property type="entry name" value="homeodomain"/>
    <property type="match status" value="1"/>
</dbReference>
<dbReference type="EMBL" id="MU155169">
    <property type="protein sequence ID" value="KAF9482114.1"/>
    <property type="molecule type" value="Genomic_DNA"/>
</dbReference>
<name>A0A9P5Z8U8_9AGAR</name>
<reference evidence="9" key="1">
    <citation type="submission" date="2020-11" db="EMBL/GenBank/DDBJ databases">
        <authorList>
            <consortium name="DOE Joint Genome Institute"/>
            <person name="Ahrendt S."/>
            <person name="Riley R."/>
            <person name="Andreopoulos W."/>
            <person name="Labutti K."/>
            <person name="Pangilinan J."/>
            <person name="Ruiz-Duenas F.J."/>
            <person name="Barrasa J.M."/>
            <person name="Sanchez-Garcia M."/>
            <person name="Camarero S."/>
            <person name="Miyauchi S."/>
            <person name="Serrano A."/>
            <person name="Linde D."/>
            <person name="Babiker R."/>
            <person name="Drula E."/>
            <person name="Ayuso-Fernandez I."/>
            <person name="Pacheco R."/>
            <person name="Padilla G."/>
            <person name="Ferreira P."/>
            <person name="Barriuso J."/>
            <person name="Kellner H."/>
            <person name="Castanera R."/>
            <person name="Alfaro M."/>
            <person name="Ramirez L."/>
            <person name="Pisabarro A.G."/>
            <person name="Kuo A."/>
            <person name="Tritt A."/>
            <person name="Lipzen A."/>
            <person name="He G."/>
            <person name="Yan M."/>
            <person name="Ng V."/>
            <person name="Cullen D."/>
            <person name="Martin F."/>
            <person name="Rosso M.-N."/>
            <person name="Henrissat B."/>
            <person name="Hibbett D."/>
            <person name="Martinez A.T."/>
            <person name="Grigoriev I.V."/>
        </authorList>
    </citation>
    <scope>NUCLEOTIDE SEQUENCE</scope>
    <source>
        <strain evidence="9">CIRM-BRFM 674</strain>
    </source>
</reference>
<dbReference type="OrthoDB" id="6159439at2759"/>
<protein>
    <submittedName>
        <fullName evidence="9">Homeobox-domain-containing protein</fullName>
    </submittedName>
</protein>
<comment type="caution">
    <text evidence="9">The sequence shown here is derived from an EMBL/GenBank/DDBJ whole genome shotgun (WGS) entry which is preliminary data.</text>
</comment>
<dbReference type="InterPro" id="IPR017970">
    <property type="entry name" value="Homeobox_CS"/>
</dbReference>
<keyword evidence="3 5" id="KW-0371">Homeobox</keyword>
<feature type="compositionally biased region" description="Low complexity" evidence="7">
    <location>
        <begin position="225"/>
        <end position="237"/>
    </location>
</feature>
<feature type="compositionally biased region" description="Basic and acidic residues" evidence="7">
    <location>
        <begin position="400"/>
        <end position="413"/>
    </location>
</feature>
<feature type="DNA-binding region" description="Homeobox" evidence="5">
    <location>
        <begin position="260"/>
        <end position="319"/>
    </location>
</feature>
<accession>A0A9P5Z8U8</accession>
<dbReference type="InterPro" id="IPR001356">
    <property type="entry name" value="HD"/>
</dbReference>
<feature type="region of interest" description="Disordered" evidence="7">
    <location>
        <begin position="209"/>
        <end position="265"/>
    </location>
</feature>
<evidence type="ECO:0000313" key="10">
    <source>
        <dbReference type="Proteomes" id="UP000807469"/>
    </source>
</evidence>
<keyword evidence="4 5" id="KW-0539">Nucleus</keyword>
<feature type="region of interest" description="Disordered" evidence="7">
    <location>
        <begin position="1"/>
        <end position="70"/>
    </location>
</feature>
<proteinExistence type="predicted"/>
<dbReference type="SMART" id="SM00389">
    <property type="entry name" value="HOX"/>
    <property type="match status" value="1"/>
</dbReference>
<evidence type="ECO:0000256" key="7">
    <source>
        <dbReference type="SAM" id="MobiDB-lite"/>
    </source>
</evidence>
<keyword evidence="2 5" id="KW-0238">DNA-binding</keyword>